<dbReference type="Proteomes" id="UP000078340">
    <property type="component" value="Unassembled WGS sequence"/>
</dbReference>
<comment type="similarity">
    <text evidence="1 4">Belongs to the short-chain dehydrogenases/reductases (SDR) family.</text>
</comment>
<dbReference type="InterPro" id="IPR002347">
    <property type="entry name" value="SDR_fam"/>
</dbReference>
<keyword evidence="11" id="KW-1185">Reference proteome</keyword>
<protein>
    <submittedName>
        <fullName evidence="7">Oxidoreductase, short-chain dehydrogenase/reductase family</fullName>
    </submittedName>
</protein>
<dbReference type="PANTHER" id="PTHR44169">
    <property type="entry name" value="NADPH-DEPENDENT 1-ACYLDIHYDROXYACETONE PHOSPHATE REDUCTASE"/>
    <property type="match status" value="1"/>
</dbReference>
<dbReference type="AlphaFoldDB" id="A0A179I120"/>
<reference evidence="5 11" key="5">
    <citation type="journal article" date="2024" name="Microbiol. Resour. Announc.">
        <title>Genome annotations for the ascomycete fungi Trichoderma harzianum, Trichoderma aggressivum, and Purpureocillium lilacinum.</title>
        <authorList>
            <person name="Beijen E.P.W."/>
            <person name="Ohm R.A."/>
        </authorList>
    </citation>
    <scope>NUCLEOTIDE SEQUENCE [LARGE SCALE GENOMIC DNA]</scope>
    <source>
        <strain evidence="5 11">CBS 150709</strain>
    </source>
</reference>
<comment type="caution">
    <text evidence="7">The sequence shown here is derived from an EMBL/GenBank/DDBJ whole genome shotgun (WGS) entry which is preliminary data.</text>
</comment>
<dbReference type="Proteomes" id="UP000245956">
    <property type="component" value="Unassembled WGS sequence"/>
</dbReference>
<dbReference type="PRINTS" id="PR00080">
    <property type="entry name" value="SDRFAMILY"/>
</dbReference>
<dbReference type="InterPro" id="IPR036291">
    <property type="entry name" value="NAD(P)-bd_dom_sf"/>
</dbReference>
<proteinExistence type="inferred from homology"/>
<dbReference type="Proteomes" id="UP001287286">
    <property type="component" value="Unassembled WGS sequence"/>
</dbReference>
<dbReference type="GO" id="GO:0005783">
    <property type="term" value="C:endoplasmic reticulum"/>
    <property type="evidence" value="ECO:0007669"/>
    <property type="project" value="TreeGrafter"/>
</dbReference>
<evidence type="ECO:0000313" key="5">
    <source>
        <dbReference type="EMBL" id="KAK4092888.1"/>
    </source>
</evidence>
<dbReference type="GO" id="GO:0006654">
    <property type="term" value="P:phosphatidic acid biosynthetic process"/>
    <property type="evidence" value="ECO:0007669"/>
    <property type="project" value="TreeGrafter"/>
</dbReference>
<dbReference type="OMA" id="FHANEPA"/>
<evidence type="ECO:0000313" key="7">
    <source>
        <dbReference type="EMBL" id="OAQ95409.1"/>
    </source>
</evidence>
<reference evidence="7 9" key="3">
    <citation type="submission" date="2016-02" db="EMBL/GenBank/DDBJ databases">
        <title>Biosynthesis of antibiotic leucinostatins and their inhibition on Phytophthora in bio-control Purpureocillium lilacinum.</title>
        <authorList>
            <person name="Wang G."/>
            <person name="Liu Z."/>
            <person name="Lin R."/>
            <person name="Li E."/>
            <person name="Mao Z."/>
            <person name="Ling J."/>
            <person name="Yin W."/>
            <person name="Xie B."/>
        </authorList>
    </citation>
    <scope>NUCLEOTIDE SEQUENCE [LARGE SCALE GENOMIC DNA]</scope>
    <source>
        <strain evidence="6">PLBJ-1</strain>
        <strain evidence="7">PLFJ-1</strain>
    </source>
</reference>
<dbReference type="GO" id="GO:0005811">
    <property type="term" value="C:lipid droplet"/>
    <property type="evidence" value="ECO:0007669"/>
    <property type="project" value="TreeGrafter"/>
</dbReference>
<dbReference type="EMBL" id="LSBH01000001">
    <property type="protein sequence ID" value="OAQ87450.1"/>
    <property type="molecule type" value="Genomic_DNA"/>
</dbReference>
<dbReference type="Proteomes" id="UP000078240">
    <property type="component" value="Unassembled WGS sequence"/>
</dbReference>
<accession>A0A179I120</accession>
<sequence>MTKTILVTGCSAGGIGAALAQALADQGHHVFATARNPSKIPPELRTLSNVSSLALDVSSSASVADAAKAVREVGKGLDVLVNNAGAGYTMPVLDVDIDQAKWLYEANVWGPVRTIQAFADLLIASKGRIVNVSSVGAVVNTPWIASYASSKAALNSISETLRLELTPFGVTVATVYLGTVATSFHANEPAPELPPGSLYASILDTITKWAKGEAGPKGGPIKDLVDSVVPDVLGEKGGIVWRGPNSGAVRFLSRWMPMWLLDSMMSNGQGLDELSKNLKPKGD</sequence>
<reference evidence="5" key="4">
    <citation type="submission" date="2023-11" db="EMBL/GenBank/DDBJ databases">
        <authorList>
            <person name="Beijen E."/>
            <person name="Ohm R.A."/>
        </authorList>
    </citation>
    <scope>NUCLEOTIDE SEQUENCE</scope>
    <source>
        <strain evidence="5">CBS 150709</strain>
    </source>
</reference>
<dbReference type="SUPFAM" id="SSF51735">
    <property type="entry name" value="NAD(P)-binding Rossmann-fold domains"/>
    <property type="match status" value="1"/>
</dbReference>
<dbReference type="PANTHER" id="PTHR44169:SF6">
    <property type="entry name" value="NADPH-DEPENDENT 1-ACYLDIHYDROXYACETONE PHOSPHATE REDUCTASE"/>
    <property type="match status" value="1"/>
</dbReference>
<dbReference type="EMBL" id="LSBI01000001">
    <property type="protein sequence ID" value="OAQ95409.1"/>
    <property type="molecule type" value="Genomic_DNA"/>
</dbReference>
<reference evidence="8" key="1">
    <citation type="submission" date="2015-05" db="EMBL/GenBank/DDBJ databases">
        <authorList>
            <person name="Wang D.B."/>
            <person name="Wang M."/>
        </authorList>
    </citation>
    <scope>NUCLEOTIDE SEQUENCE</scope>
    <source>
        <strain evidence="8">36-1</strain>
    </source>
</reference>
<organism evidence="7 9">
    <name type="scientific">Purpureocillium lilacinum</name>
    <name type="common">Paecilomyces lilacinus</name>
    <dbReference type="NCBI Taxonomy" id="33203"/>
    <lineage>
        <taxon>Eukaryota</taxon>
        <taxon>Fungi</taxon>
        <taxon>Dikarya</taxon>
        <taxon>Ascomycota</taxon>
        <taxon>Pezizomycotina</taxon>
        <taxon>Sordariomycetes</taxon>
        <taxon>Hypocreomycetidae</taxon>
        <taxon>Hypocreales</taxon>
        <taxon>Ophiocordycipitaceae</taxon>
        <taxon>Purpureocillium</taxon>
    </lineage>
</organism>
<evidence type="ECO:0000256" key="4">
    <source>
        <dbReference type="RuleBase" id="RU000363"/>
    </source>
</evidence>
<keyword evidence="2" id="KW-0521">NADP</keyword>
<dbReference type="GO" id="GO:0019433">
    <property type="term" value="P:triglyceride catabolic process"/>
    <property type="evidence" value="ECO:0007669"/>
    <property type="project" value="TreeGrafter"/>
</dbReference>
<dbReference type="EMBL" id="LCWV01000007">
    <property type="protein sequence ID" value="PWI71466.1"/>
    <property type="molecule type" value="Genomic_DNA"/>
</dbReference>
<dbReference type="GeneID" id="28883652"/>
<keyword evidence="3" id="KW-0560">Oxidoreductase</keyword>
<evidence type="ECO:0000313" key="6">
    <source>
        <dbReference type="EMBL" id="OAQ87450.1"/>
    </source>
</evidence>
<gene>
    <name evidence="8" type="ORF">PCL_11560</name>
    <name evidence="5" type="ORF">Purlil1_2813</name>
    <name evidence="6" type="ORF">VFPBJ_01490</name>
    <name evidence="7" type="ORF">VFPFJ_01519</name>
</gene>
<evidence type="ECO:0000256" key="3">
    <source>
        <dbReference type="ARBA" id="ARBA00023002"/>
    </source>
</evidence>
<reference evidence="8 10" key="2">
    <citation type="journal article" date="2016" name="Front. Microbiol.">
        <title>Genome and transcriptome sequences reveal the specific parasitism of the nematophagous Purpureocillium lilacinum 36-1.</title>
        <authorList>
            <person name="Xie J."/>
            <person name="Li S."/>
            <person name="Mo C."/>
            <person name="Xiao X."/>
            <person name="Peng D."/>
            <person name="Wang G."/>
            <person name="Xiao Y."/>
        </authorList>
    </citation>
    <scope>NUCLEOTIDE SEQUENCE [LARGE SCALE GENOMIC DNA]</scope>
    <source>
        <strain evidence="8 10">36-1</strain>
    </source>
</reference>
<dbReference type="PROSITE" id="PS00061">
    <property type="entry name" value="ADH_SHORT"/>
    <property type="match status" value="1"/>
</dbReference>
<evidence type="ECO:0000256" key="2">
    <source>
        <dbReference type="ARBA" id="ARBA00022857"/>
    </source>
</evidence>
<dbReference type="Pfam" id="PF00106">
    <property type="entry name" value="adh_short"/>
    <property type="match status" value="1"/>
</dbReference>
<name>A0A179I120_PURLI</name>
<dbReference type="GO" id="GO:0000140">
    <property type="term" value="F:acylglycerone-phosphate reductase (NADP+) activity"/>
    <property type="evidence" value="ECO:0007669"/>
    <property type="project" value="TreeGrafter"/>
</dbReference>
<dbReference type="RefSeq" id="XP_018184128.1">
    <property type="nucleotide sequence ID" value="XM_018318603.1"/>
</dbReference>
<evidence type="ECO:0000313" key="8">
    <source>
        <dbReference type="EMBL" id="PWI71466.1"/>
    </source>
</evidence>
<dbReference type="InterPro" id="IPR020904">
    <property type="entry name" value="Sc_DH/Rdtase_CS"/>
</dbReference>
<dbReference type="EMBL" id="JAWRVI010000007">
    <property type="protein sequence ID" value="KAK4092888.1"/>
    <property type="molecule type" value="Genomic_DNA"/>
</dbReference>
<dbReference type="Gene3D" id="3.40.50.720">
    <property type="entry name" value="NAD(P)-binding Rossmann-like Domain"/>
    <property type="match status" value="1"/>
</dbReference>
<evidence type="ECO:0000313" key="9">
    <source>
        <dbReference type="Proteomes" id="UP000078340"/>
    </source>
</evidence>
<dbReference type="PRINTS" id="PR00081">
    <property type="entry name" value="GDHRDH"/>
</dbReference>
<evidence type="ECO:0000313" key="10">
    <source>
        <dbReference type="Proteomes" id="UP000245956"/>
    </source>
</evidence>
<evidence type="ECO:0000313" key="11">
    <source>
        <dbReference type="Proteomes" id="UP001287286"/>
    </source>
</evidence>
<dbReference type="KEGG" id="plj:28883652"/>
<dbReference type="GO" id="GO:0004806">
    <property type="term" value="F:triacylglycerol lipase activity"/>
    <property type="evidence" value="ECO:0007669"/>
    <property type="project" value="TreeGrafter"/>
</dbReference>
<evidence type="ECO:0000256" key="1">
    <source>
        <dbReference type="ARBA" id="ARBA00006484"/>
    </source>
</evidence>